<accession>A0AAW2JK60</accession>
<organism evidence="2">
    <name type="scientific">Sesamum radiatum</name>
    <name type="common">Black benniseed</name>
    <dbReference type="NCBI Taxonomy" id="300843"/>
    <lineage>
        <taxon>Eukaryota</taxon>
        <taxon>Viridiplantae</taxon>
        <taxon>Streptophyta</taxon>
        <taxon>Embryophyta</taxon>
        <taxon>Tracheophyta</taxon>
        <taxon>Spermatophyta</taxon>
        <taxon>Magnoliopsida</taxon>
        <taxon>eudicotyledons</taxon>
        <taxon>Gunneridae</taxon>
        <taxon>Pentapetalae</taxon>
        <taxon>asterids</taxon>
        <taxon>lamiids</taxon>
        <taxon>Lamiales</taxon>
        <taxon>Pedaliaceae</taxon>
        <taxon>Sesamum</taxon>
    </lineage>
</organism>
<reference evidence="2" key="1">
    <citation type="submission" date="2020-06" db="EMBL/GenBank/DDBJ databases">
        <authorList>
            <person name="Li T."/>
            <person name="Hu X."/>
            <person name="Zhang T."/>
            <person name="Song X."/>
            <person name="Zhang H."/>
            <person name="Dai N."/>
            <person name="Sheng W."/>
            <person name="Hou X."/>
            <person name="Wei L."/>
        </authorList>
    </citation>
    <scope>NUCLEOTIDE SEQUENCE</scope>
    <source>
        <strain evidence="2">G02</strain>
        <tissue evidence="2">Leaf</tissue>
    </source>
</reference>
<dbReference type="EMBL" id="JACGWJ010000123">
    <property type="protein sequence ID" value="KAL0294857.1"/>
    <property type="molecule type" value="Genomic_DNA"/>
</dbReference>
<reference evidence="2" key="2">
    <citation type="journal article" date="2024" name="Plant">
        <title>Genomic evolution and insights into agronomic trait innovations of Sesamum species.</title>
        <authorList>
            <person name="Miao H."/>
            <person name="Wang L."/>
            <person name="Qu L."/>
            <person name="Liu H."/>
            <person name="Sun Y."/>
            <person name="Le M."/>
            <person name="Wang Q."/>
            <person name="Wei S."/>
            <person name="Zheng Y."/>
            <person name="Lin W."/>
            <person name="Duan Y."/>
            <person name="Cao H."/>
            <person name="Xiong S."/>
            <person name="Wang X."/>
            <person name="Wei L."/>
            <person name="Li C."/>
            <person name="Ma Q."/>
            <person name="Ju M."/>
            <person name="Zhao R."/>
            <person name="Li G."/>
            <person name="Mu C."/>
            <person name="Tian Q."/>
            <person name="Mei H."/>
            <person name="Zhang T."/>
            <person name="Gao T."/>
            <person name="Zhang H."/>
        </authorList>
    </citation>
    <scope>NUCLEOTIDE SEQUENCE</scope>
    <source>
        <strain evidence="2">G02</strain>
    </source>
</reference>
<proteinExistence type="predicted"/>
<comment type="caution">
    <text evidence="2">The sequence shown here is derived from an EMBL/GenBank/DDBJ whole genome shotgun (WGS) entry which is preliminary data.</text>
</comment>
<feature type="compositionally biased region" description="Polar residues" evidence="1">
    <location>
        <begin position="20"/>
        <end position="32"/>
    </location>
</feature>
<evidence type="ECO:0000313" key="2">
    <source>
        <dbReference type="EMBL" id="KAL0294857.1"/>
    </source>
</evidence>
<feature type="region of interest" description="Disordered" evidence="1">
    <location>
        <begin position="1"/>
        <end position="55"/>
    </location>
</feature>
<name>A0AAW2JK60_SESRA</name>
<sequence>MKTSPKPLLRLPPQEVRTPSGLTGSPSNSTLTLAPPSTLAPSCIDQGPPSLAAPETLLSPRVLATPMQITSPPHISPPDARPTTMIHSPVKASHGPSTVSPVPATTPPL</sequence>
<gene>
    <name evidence="2" type="ORF">Sradi_6864300</name>
</gene>
<protein>
    <submittedName>
        <fullName evidence="2">Uncharacterized protein</fullName>
    </submittedName>
</protein>
<dbReference type="AlphaFoldDB" id="A0AAW2JK60"/>
<evidence type="ECO:0000256" key="1">
    <source>
        <dbReference type="SAM" id="MobiDB-lite"/>
    </source>
</evidence>
<feature type="region of interest" description="Disordered" evidence="1">
    <location>
        <begin position="67"/>
        <end position="109"/>
    </location>
</feature>